<organism evidence="3 4">
    <name type="scientific">Thermothielavioides terrestris</name>
    <dbReference type="NCBI Taxonomy" id="2587410"/>
    <lineage>
        <taxon>Eukaryota</taxon>
        <taxon>Fungi</taxon>
        <taxon>Dikarya</taxon>
        <taxon>Ascomycota</taxon>
        <taxon>Pezizomycotina</taxon>
        <taxon>Sordariomycetes</taxon>
        <taxon>Sordariomycetidae</taxon>
        <taxon>Sordariales</taxon>
        <taxon>Chaetomiaceae</taxon>
        <taxon>Thermothielavioides</taxon>
    </lineage>
</organism>
<gene>
    <name evidence="3" type="ORF">TT172_LOCUS6294</name>
</gene>
<dbReference type="PANTHER" id="PTHR30024:SF42">
    <property type="entry name" value="ALIPHATIC SULFONATES-BINDING PROTEIN-RELATED"/>
    <property type="match status" value="1"/>
</dbReference>
<dbReference type="PANTHER" id="PTHR30024">
    <property type="entry name" value="ALIPHATIC SULFONATES-BINDING PROTEIN-RELATED"/>
    <property type="match status" value="1"/>
</dbReference>
<dbReference type="SUPFAM" id="SSF53850">
    <property type="entry name" value="Periplasmic binding protein-like II"/>
    <property type="match status" value="1"/>
</dbReference>
<proteinExistence type="predicted"/>
<dbReference type="AlphaFoldDB" id="A0A446BN05"/>
<dbReference type="Proteomes" id="UP000289323">
    <property type="component" value="Unassembled WGS sequence"/>
</dbReference>
<feature type="chain" id="PRO_5019239776" evidence="1">
    <location>
        <begin position="22"/>
        <end position="329"/>
    </location>
</feature>
<evidence type="ECO:0000313" key="3">
    <source>
        <dbReference type="EMBL" id="SPQ23875.1"/>
    </source>
</evidence>
<evidence type="ECO:0000259" key="2">
    <source>
        <dbReference type="Pfam" id="PF09084"/>
    </source>
</evidence>
<keyword evidence="1" id="KW-0732">Signal</keyword>
<dbReference type="Pfam" id="PF09084">
    <property type="entry name" value="NMT1"/>
    <property type="match status" value="1"/>
</dbReference>
<feature type="domain" description="SsuA/THI5-like" evidence="2">
    <location>
        <begin position="72"/>
        <end position="255"/>
    </location>
</feature>
<reference evidence="3 4" key="1">
    <citation type="submission" date="2018-04" db="EMBL/GenBank/DDBJ databases">
        <authorList>
            <person name="Huttner S."/>
            <person name="Dainat J."/>
        </authorList>
    </citation>
    <scope>NUCLEOTIDE SEQUENCE [LARGE SCALE GENOMIC DNA]</scope>
</reference>
<dbReference type="InterPro" id="IPR015168">
    <property type="entry name" value="SsuA/THI5"/>
</dbReference>
<evidence type="ECO:0000313" key="4">
    <source>
        <dbReference type="Proteomes" id="UP000289323"/>
    </source>
</evidence>
<evidence type="ECO:0000256" key="1">
    <source>
        <dbReference type="SAM" id="SignalP"/>
    </source>
</evidence>
<protein>
    <submittedName>
        <fullName evidence="3">4470f63b-35bc-4835-ba05-41443031ce6b</fullName>
    </submittedName>
</protein>
<accession>A0A446BN05</accession>
<dbReference type="EMBL" id="OUUZ01000011">
    <property type="protein sequence ID" value="SPQ23875.1"/>
    <property type="molecule type" value="Genomic_DNA"/>
</dbReference>
<dbReference type="Gene3D" id="3.40.190.10">
    <property type="entry name" value="Periplasmic binding protein-like II"/>
    <property type="match status" value="2"/>
</dbReference>
<feature type="signal peptide" evidence="1">
    <location>
        <begin position="1"/>
        <end position="21"/>
    </location>
</feature>
<sequence length="329" mass="35147">MRPLTLFRLTVLCCSAQQAQSLRIACNQMWIEHTPIAYVIQNFYNTAGGSSGGGAGSDGDTATLVNGGVPNLSDKTVDLAANAETQGLISYARNRNLRLIGIVVEVGYRLVANRAAGVRALADLRGKRVGTMPGTSAEVFVHQLLASAGLAQADYRVVSGGVCMRAPCGAGTLPQLLQGGQVDAFGIWETAVELGIEALGPANAVVFQNASVYREVYSLYSTADKLRDAGARKRIVQFVRALNQTYAVFANQPDKVYSTVAQMVSVDVPVLQKVWSVHKWGPGSLGADLVDYLANEDQYLSKTEGRQAFSTADLETFVDASVYQEAMQG</sequence>
<name>A0A446BN05_9PEZI</name>